<proteinExistence type="inferred from homology"/>
<dbReference type="GO" id="GO:0005576">
    <property type="term" value="C:extracellular region"/>
    <property type="evidence" value="ECO:0007669"/>
    <property type="project" value="UniProtKB-SubCell"/>
</dbReference>
<dbReference type="AlphaFoldDB" id="A0A1V2EX81"/>
<dbReference type="RefSeq" id="WP_076743742.1">
    <property type="nucleotide sequence ID" value="NZ_MPSB01000003.1"/>
</dbReference>
<accession>A0A1V2EX81</accession>
<evidence type="ECO:0000256" key="6">
    <source>
        <dbReference type="ARBA" id="ARBA00023143"/>
    </source>
</evidence>
<keyword evidence="11" id="KW-0966">Cell projection</keyword>
<evidence type="ECO:0000256" key="5">
    <source>
        <dbReference type="ARBA" id="ARBA00022525"/>
    </source>
</evidence>
<feature type="domain" description="Flagellar basal body rod protein N-terminal" evidence="8">
    <location>
        <begin position="6"/>
        <end position="34"/>
    </location>
</feature>
<comment type="subcellular location">
    <subcellularLocation>
        <location evidence="1">Bacterial flagellum basal body</location>
    </subcellularLocation>
    <subcellularLocation>
        <location evidence="2 7">Secreted</location>
    </subcellularLocation>
</comment>
<dbReference type="InterPro" id="IPR010930">
    <property type="entry name" value="Flg_bb/hook_C_dom"/>
</dbReference>
<dbReference type="SUPFAM" id="SSF64518">
    <property type="entry name" value="Phase 1 flagellin"/>
    <property type="match status" value="1"/>
</dbReference>
<dbReference type="PANTHER" id="PTHR30033:SF2">
    <property type="entry name" value="FLAGELLAR HOOK PROTEIN"/>
    <property type="match status" value="1"/>
</dbReference>
<dbReference type="Pfam" id="PF06429">
    <property type="entry name" value="Flg_bbr_C"/>
    <property type="match status" value="1"/>
</dbReference>
<keyword evidence="6 7" id="KW-0975">Bacterial flagellum</keyword>
<gene>
    <name evidence="7 11" type="primary">flgK</name>
    <name evidence="11" type="ORF">SPHI_09580</name>
</gene>
<comment type="caution">
    <text evidence="11">The sequence shown here is derived from an EMBL/GenBank/DDBJ whole genome shotgun (WGS) entry which is preliminary data.</text>
</comment>
<feature type="domain" description="Flagellar hook-associated protein FlgK helical" evidence="10">
    <location>
        <begin position="94"/>
        <end position="320"/>
    </location>
</feature>
<dbReference type="GO" id="GO:0009425">
    <property type="term" value="C:bacterial-type flagellum basal body"/>
    <property type="evidence" value="ECO:0007669"/>
    <property type="project" value="UniProtKB-SubCell"/>
</dbReference>
<keyword evidence="12" id="KW-1185">Reference proteome</keyword>
<comment type="similarity">
    <text evidence="3 7">Belongs to the flagella basal body rod proteins family.</text>
</comment>
<dbReference type="GO" id="GO:0044780">
    <property type="term" value="P:bacterial-type flagellum assembly"/>
    <property type="evidence" value="ECO:0007669"/>
    <property type="project" value="InterPro"/>
</dbReference>
<name>A0A1V2EX81_9SPHN</name>
<dbReference type="EMBL" id="MPSB01000003">
    <property type="protein sequence ID" value="ONF96764.1"/>
    <property type="molecule type" value="Genomic_DNA"/>
</dbReference>
<sequence>MSDLLSIGASGVRANQAALAVVSENIANAGVSGYSRRTVTTKEIVSVSGTTGATSGHGVFVTGVSRAADQFKAAAVRSAGADLARTEAGGVWMDRIQSALTGSGLDTRLTSFFNAAKAVAADPTATAPRAAMLEQARSLAASFTSTGAALANATTELDATADQAAADLNSLSAALAKVNEGLGRAGPGTAGAANLADQRDDLLEKMSAIVDVSASFDAAGRATVRAGAGAGQVLVSGNQVGTVSYARNAEGAVAFAVTNGKDVSVLTPNGGALGGVVDGAQRIADARVELGEMASAFVEGVNDVQAGGRTLDGTPGEPLFAVGAAPTDISLAMTDPRGIAAASAGEGTRGNGNLAALEAVRTSGKFEGTLTGMVADNAAAIQARGMVADAQAAIRGSAITARDTISGVDLDSEAVDLLRFQQAYQASSRVISIARDTFQTLLDIR</sequence>
<dbReference type="GO" id="GO:0005198">
    <property type="term" value="F:structural molecule activity"/>
    <property type="evidence" value="ECO:0007669"/>
    <property type="project" value="UniProtKB-UniRule"/>
</dbReference>
<keyword evidence="11" id="KW-0969">Cilium</keyword>
<keyword evidence="5 7" id="KW-0964">Secreted</keyword>
<dbReference type="NCBIfam" id="TIGR02492">
    <property type="entry name" value="flgK_ends"/>
    <property type="match status" value="1"/>
</dbReference>
<evidence type="ECO:0000256" key="4">
    <source>
        <dbReference type="ARBA" id="ARBA00016244"/>
    </source>
</evidence>
<dbReference type="PANTHER" id="PTHR30033">
    <property type="entry name" value="FLAGELLAR HOOK-ASSOCIATED PROTEIN 1"/>
    <property type="match status" value="1"/>
</dbReference>
<dbReference type="Pfam" id="PF22638">
    <property type="entry name" value="FlgK_D1"/>
    <property type="match status" value="1"/>
</dbReference>
<dbReference type="STRING" id="1915074.SPHI_09580"/>
<dbReference type="Proteomes" id="UP000188729">
    <property type="component" value="Unassembled WGS sequence"/>
</dbReference>
<dbReference type="GO" id="GO:0009424">
    <property type="term" value="C:bacterial-type flagellum hook"/>
    <property type="evidence" value="ECO:0007669"/>
    <property type="project" value="UniProtKB-UniRule"/>
</dbReference>
<dbReference type="InterPro" id="IPR001444">
    <property type="entry name" value="Flag_bb_rod_N"/>
</dbReference>
<evidence type="ECO:0000256" key="7">
    <source>
        <dbReference type="RuleBase" id="RU362065"/>
    </source>
</evidence>
<reference evidence="11 12" key="1">
    <citation type="submission" date="2016-11" db="EMBL/GenBank/DDBJ databases">
        <title>Genome sequence of Sphingomonas jeddahensis G39.</title>
        <authorList>
            <person name="Poehlein A."/>
            <person name="Wuebbeler J.H."/>
            <person name="Steinbuechel A."/>
            <person name="Daniel R."/>
        </authorList>
    </citation>
    <scope>NUCLEOTIDE SEQUENCE [LARGE SCALE GENOMIC DNA]</scope>
    <source>
        <strain evidence="11 12">G39</strain>
    </source>
</reference>
<evidence type="ECO:0000313" key="12">
    <source>
        <dbReference type="Proteomes" id="UP000188729"/>
    </source>
</evidence>
<feature type="domain" description="Flagellar basal-body/hook protein C-terminal" evidence="9">
    <location>
        <begin position="405"/>
        <end position="443"/>
    </location>
</feature>
<dbReference type="InterPro" id="IPR053927">
    <property type="entry name" value="FlgK_helical"/>
</dbReference>
<evidence type="ECO:0000259" key="9">
    <source>
        <dbReference type="Pfam" id="PF06429"/>
    </source>
</evidence>
<protein>
    <recommendedName>
        <fullName evidence="4 7">Flagellar hook-associated protein 1</fullName>
        <shortName evidence="7">HAP1</shortName>
    </recommendedName>
</protein>
<keyword evidence="11" id="KW-0282">Flagellum</keyword>
<dbReference type="Pfam" id="PF00460">
    <property type="entry name" value="Flg_bb_rod"/>
    <property type="match status" value="1"/>
</dbReference>
<dbReference type="OrthoDB" id="7181295at2"/>
<evidence type="ECO:0000259" key="10">
    <source>
        <dbReference type="Pfam" id="PF22638"/>
    </source>
</evidence>
<evidence type="ECO:0000256" key="3">
    <source>
        <dbReference type="ARBA" id="ARBA00009677"/>
    </source>
</evidence>
<evidence type="ECO:0000256" key="1">
    <source>
        <dbReference type="ARBA" id="ARBA00004117"/>
    </source>
</evidence>
<evidence type="ECO:0000259" key="8">
    <source>
        <dbReference type="Pfam" id="PF00460"/>
    </source>
</evidence>
<organism evidence="11 12">
    <name type="scientific">Sphingomonas jeddahensis</name>
    <dbReference type="NCBI Taxonomy" id="1915074"/>
    <lineage>
        <taxon>Bacteria</taxon>
        <taxon>Pseudomonadati</taxon>
        <taxon>Pseudomonadota</taxon>
        <taxon>Alphaproteobacteria</taxon>
        <taxon>Sphingomonadales</taxon>
        <taxon>Sphingomonadaceae</taxon>
        <taxon>Sphingomonas</taxon>
    </lineage>
</organism>
<dbReference type="PRINTS" id="PR01005">
    <property type="entry name" value="FLGHOOKAP1"/>
</dbReference>
<dbReference type="InterPro" id="IPR002371">
    <property type="entry name" value="FlgK"/>
</dbReference>
<evidence type="ECO:0000256" key="2">
    <source>
        <dbReference type="ARBA" id="ARBA00004613"/>
    </source>
</evidence>
<evidence type="ECO:0000313" key="11">
    <source>
        <dbReference type="EMBL" id="ONF96764.1"/>
    </source>
</evidence>